<sequence>MKSKKALLPLVLLFLLVVLGATVYDWGQNKTFFNNMLAVDNYTVGFTAVMVLSTIFILPFSRRYVVGEEANLAEYYSLLIFSLVGGVMMVGYENLLMLFLGIEIMSIPMYVLAGADKRNILSNEAAMKYFLMGSFFTGVILFGMALIYGATGHFYLVDIANVANNIDPNMAPLLLMGILLVLIGITFKIGAAPFHFWTPDVYEGTPTLFTGYMSTVVKTAGIAAFYKLMNVAFPAVYQEWFPTVVAITVLTLLVGNIGAVAQTSMKRMLAYSSISHAGYLMIALTAFNDRSENAILFYSLAYGVATIAAFGVLKYVADERGSDDYSSFNGLGKTNPLLAFVMTVSMLSLAGIPLTGGFFGKLFLFSAALEKDMLWLIVVAVLMSAVGIYYYFRVIIAMYMREPVGARVAVDPFAAFTLISLIVLTVLMGVVPGLFSDLL</sequence>
<keyword evidence="3 5" id="KW-1133">Transmembrane helix</keyword>
<keyword evidence="5" id="KW-0813">Transport</keyword>
<protein>
    <recommendedName>
        <fullName evidence="5">NADH-quinone oxidoreductase subunit N</fullName>
        <ecNumber evidence="5">7.1.1.-</ecNumber>
    </recommendedName>
    <alternativeName>
        <fullName evidence="5">NADH dehydrogenase I subunit N</fullName>
    </alternativeName>
    <alternativeName>
        <fullName evidence="5">NDH-1 subunit N</fullName>
    </alternativeName>
</protein>
<evidence type="ECO:0000256" key="4">
    <source>
        <dbReference type="ARBA" id="ARBA00023136"/>
    </source>
</evidence>
<dbReference type="HAMAP" id="MF_00445">
    <property type="entry name" value="NDH1_NuoN_1"/>
    <property type="match status" value="1"/>
</dbReference>
<evidence type="ECO:0000259" key="7">
    <source>
        <dbReference type="Pfam" id="PF00361"/>
    </source>
</evidence>
<reference evidence="8 9" key="1">
    <citation type="submission" date="2020-08" db="EMBL/GenBank/DDBJ databases">
        <title>Genomic Encyclopedia of Type Strains, Phase IV (KMG-IV): sequencing the most valuable type-strain genomes for metagenomic binning, comparative biology and taxonomic classification.</title>
        <authorList>
            <person name="Goeker M."/>
        </authorList>
    </citation>
    <scope>NUCLEOTIDE SEQUENCE [LARGE SCALE GENOMIC DNA]</scope>
    <source>
        <strain evidence="8 9">DSM 29854</strain>
    </source>
</reference>
<comment type="subunit">
    <text evidence="5">NDH-1 is composed of 14 different subunits. Subunits NuoA, H, J, K, L, M, N constitute the membrane sector of the complex.</text>
</comment>
<comment type="subcellular location">
    <subcellularLocation>
        <location evidence="5">Cell membrane</location>
        <topology evidence="5">Multi-pass membrane protein</topology>
    </subcellularLocation>
    <subcellularLocation>
        <location evidence="1">Endomembrane system</location>
        <topology evidence="1">Multi-pass membrane protein</topology>
    </subcellularLocation>
    <subcellularLocation>
        <location evidence="6">Membrane</location>
        <topology evidence="6">Multi-pass membrane protein</topology>
    </subcellularLocation>
</comment>
<comment type="similarity">
    <text evidence="5">Belongs to the complex I subunit 2 family.</text>
</comment>
<evidence type="ECO:0000256" key="5">
    <source>
        <dbReference type="HAMAP-Rule" id="MF_00445"/>
    </source>
</evidence>
<organism evidence="8 9">
    <name type="scientific">Rufibacter quisquiliarum</name>
    <dbReference type="NCBI Taxonomy" id="1549639"/>
    <lineage>
        <taxon>Bacteria</taxon>
        <taxon>Pseudomonadati</taxon>
        <taxon>Bacteroidota</taxon>
        <taxon>Cytophagia</taxon>
        <taxon>Cytophagales</taxon>
        <taxon>Hymenobacteraceae</taxon>
        <taxon>Rufibacter</taxon>
    </lineage>
</organism>
<feature type="transmembrane region" description="Helical" evidence="5">
    <location>
        <begin position="209"/>
        <end position="228"/>
    </location>
</feature>
<dbReference type="GO" id="GO:0008137">
    <property type="term" value="F:NADH dehydrogenase (ubiquinone) activity"/>
    <property type="evidence" value="ECO:0007669"/>
    <property type="project" value="InterPro"/>
</dbReference>
<feature type="transmembrane region" description="Helical" evidence="5">
    <location>
        <begin position="413"/>
        <end position="435"/>
    </location>
</feature>
<dbReference type="PRINTS" id="PR01434">
    <property type="entry name" value="NADHDHGNASE5"/>
</dbReference>
<keyword evidence="5" id="KW-0520">NAD</keyword>
<dbReference type="InterPro" id="IPR001750">
    <property type="entry name" value="ND/Mrp_TM"/>
</dbReference>
<feature type="transmembrane region" description="Helical" evidence="5">
    <location>
        <begin position="294"/>
        <end position="316"/>
    </location>
</feature>
<dbReference type="EC" id="7.1.1.-" evidence="5"/>
<feature type="transmembrane region" description="Helical" evidence="5">
    <location>
        <begin position="170"/>
        <end position="197"/>
    </location>
</feature>
<feature type="transmembrane region" description="Helical" evidence="5">
    <location>
        <begin position="337"/>
        <end position="367"/>
    </location>
</feature>
<dbReference type="Pfam" id="PF00361">
    <property type="entry name" value="Proton_antipo_M"/>
    <property type="match status" value="1"/>
</dbReference>
<feature type="domain" description="NADH:quinone oxidoreductase/Mrp antiporter transmembrane" evidence="7">
    <location>
        <begin position="94"/>
        <end position="384"/>
    </location>
</feature>
<dbReference type="PANTHER" id="PTHR22773">
    <property type="entry name" value="NADH DEHYDROGENASE"/>
    <property type="match status" value="1"/>
</dbReference>
<dbReference type="GO" id="GO:0050136">
    <property type="term" value="F:NADH dehydrogenase (quinone) (non-electrogenic) activity"/>
    <property type="evidence" value="ECO:0007669"/>
    <property type="project" value="UniProtKB-UniRule"/>
</dbReference>
<dbReference type="GO" id="GO:0048038">
    <property type="term" value="F:quinone binding"/>
    <property type="evidence" value="ECO:0007669"/>
    <property type="project" value="UniProtKB-KW"/>
</dbReference>
<dbReference type="EMBL" id="JACJIQ010000004">
    <property type="protein sequence ID" value="MBA9076534.1"/>
    <property type="molecule type" value="Genomic_DNA"/>
</dbReference>
<evidence type="ECO:0000313" key="8">
    <source>
        <dbReference type="EMBL" id="MBA9076534.1"/>
    </source>
</evidence>
<feature type="transmembrane region" description="Helical" evidence="5">
    <location>
        <begin position="268"/>
        <end position="288"/>
    </location>
</feature>
<accession>A0A839GAI0</accession>
<keyword evidence="5" id="KW-1003">Cell membrane</keyword>
<comment type="function">
    <text evidence="5">NDH-1 shuttles electrons from NADH, via FMN and iron-sulfur (Fe-S) centers, to quinones in the respiratory chain. The immediate electron acceptor for the enzyme in this species is believed to be a menaquinone. Couples the redox reaction to proton translocation (for every two electrons transferred, four hydrogen ions are translocated across the cytoplasmic membrane), and thus conserves the redox energy in a proton gradient.</text>
</comment>
<feature type="transmembrane region" description="Helical" evidence="5">
    <location>
        <begin position="96"/>
        <end position="115"/>
    </location>
</feature>
<evidence type="ECO:0000256" key="6">
    <source>
        <dbReference type="RuleBase" id="RU000320"/>
    </source>
</evidence>
<feature type="transmembrane region" description="Helical" evidence="5">
    <location>
        <begin position="240"/>
        <end position="261"/>
    </location>
</feature>
<dbReference type="GO" id="GO:0012505">
    <property type="term" value="C:endomembrane system"/>
    <property type="evidence" value="ECO:0007669"/>
    <property type="project" value="UniProtKB-SubCell"/>
</dbReference>
<dbReference type="NCBIfam" id="TIGR01770">
    <property type="entry name" value="NDH_I_N"/>
    <property type="match status" value="1"/>
</dbReference>
<gene>
    <name evidence="5" type="primary">nuoN</name>
    <name evidence="8" type="ORF">FHS90_001240</name>
</gene>
<keyword evidence="2 5" id="KW-0812">Transmembrane</keyword>
<comment type="catalytic activity">
    <reaction evidence="5">
        <text>a quinone + NADH + 5 H(+)(in) = a quinol + NAD(+) + 4 H(+)(out)</text>
        <dbReference type="Rhea" id="RHEA:57888"/>
        <dbReference type="ChEBI" id="CHEBI:15378"/>
        <dbReference type="ChEBI" id="CHEBI:24646"/>
        <dbReference type="ChEBI" id="CHEBI:57540"/>
        <dbReference type="ChEBI" id="CHEBI:57945"/>
        <dbReference type="ChEBI" id="CHEBI:132124"/>
    </reaction>
</comment>
<evidence type="ECO:0000256" key="3">
    <source>
        <dbReference type="ARBA" id="ARBA00022989"/>
    </source>
</evidence>
<evidence type="ECO:0000313" key="9">
    <source>
        <dbReference type="Proteomes" id="UP000563094"/>
    </source>
</evidence>
<keyword evidence="9" id="KW-1185">Reference proteome</keyword>
<evidence type="ECO:0000256" key="1">
    <source>
        <dbReference type="ARBA" id="ARBA00004127"/>
    </source>
</evidence>
<feature type="transmembrane region" description="Helical" evidence="5">
    <location>
        <begin position="373"/>
        <end position="392"/>
    </location>
</feature>
<comment type="caution">
    <text evidence="8">The sequence shown here is derived from an EMBL/GenBank/DDBJ whole genome shotgun (WGS) entry which is preliminary data.</text>
</comment>
<keyword evidence="5" id="KW-1278">Translocase</keyword>
<feature type="transmembrane region" description="Helical" evidence="5">
    <location>
        <begin position="44"/>
        <end position="60"/>
    </location>
</feature>
<keyword evidence="5" id="KW-0874">Quinone</keyword>
<dbReference type="GO" id="GO:0005886">
    <property type="term" value="C:plasma membrane"/>
    <property type="evidence" value="ECO:0007669"/>
    <property type="project" value="UniProtKB-SubCell"/>
</dbReference>
<dbReference type="Proteomes" id="UP000563094">
    <property type="component" value="Unassembled WGS sequence"/>
</dbReference>
<dbReference type="InterPro" id="IPR010096">
    <property type="entry name" value="NADH-Q_OxRdtase_suN/2"/>
</dbReference>
<keyword evidence="4 5" id="KW-0472">Membrane</keyword>
<dbReference type="GO" id="GO:0042773">
    <property type="term" value="P:ATP synthesis coupled electron transport"/>
    <property type="evidence" value="ECO:0007669"/>
    <property type="project" value="InterPro"/>
</dbReference>
<feature type="transmembrane region" description="Helical" evidence="5">
    <location>
        <begin position="72"/>
        <end position="90"/>
    </location>
</feature>
<dbReference type="AlphaFoldDB" id="A0A839GAI0"/>
<feature type="transmembrane region" description="Helical" evidence="5">
    <location>
        <begin position="127"/>
        <end position="150"/>
    </location>
</feature>
<evidence type="ECO:0000256" key="2">
    <source>
        <dbReference type="ARBA" id="ARBA00022692"/>
    </source>
</evidence>
<name>A0A839GAI0_9BACT</name>
<proteinExistence type="inferred from homology"/>